<dbReference type="GO" id="GO:0036498">
    <property type="term" value="P:IRE1-mediated unfolded protein response"/>
    <property type="evidence" value="ECO:0007669"/>
    <property type="project" value="TreeGrafter"/>
</dbReference>
<dbReference type="GO" id="GO:0005524">
    <property type="term" value="F:ATP binding"/>
    <property type="evidence" value="ECO:0007669"/>
    <property type="project" value="InterPro"/>
</dbReference>
<dbReference type="GO" id="GO:0051082">
    <property type="term" value="F:unfolded protein binding"/>
    <property type="evidence" value="ECO:0007669"/>
    <property type="project" value="TreeGrafter"/>
</dbReference>
<dbReference type="PANTHER" id="PTHR13954">
    <property type="entry name" value="IRE1-RELATED"/>
    <property type="match status" value="1"/>
</dbReference>
<reference evidence="2 3" key="1">
    <citation type="submission" date="2019-07" db="EMBL/GenBank/DDBJ databases">
        <title>Draft genome assembly of a fouling barnacle, Amphibalanus amphitrite (Darwin, 1854): The first reference genome for Thecostraca.</title>
        <authorList>
            <person name="Kim W."/>
        </authorList>
    </citation>
    <scope>NUCLEOTIDE SEQUENCE [LARGE SCALE GENOMIC DNA]</scope>
    <source>
        <strain evidence="2">SNU_AA5</strain>
        <tissue evidence="2">Soma without cirri and trophi</tissue>
    </source>
</reference>
<dbReference type="GO" id="GO:0070059">
    <property type="term" value="P:intrinsic apoptotic signaling pathway in response to endoplasmic reticulum stress"/>
    <property type="evidence" value="ECO:0007669"/>
    <property type="project" value="TreeGrafter"/>
</dbReference>
<protein>
    <submittedName>
        <fullName evidence="2">Serine/threonine-protein kinase/endoribonuclease IRE1</fullName>
    </submittedName>
</protein>
<dbReference type="AlphaFoldDB" id="A0A6A4VKP3"/>
<accession>A0A6A4VKP3</accession>
<name>A0A6A4VKP3_AMPAM</name>
<organism evidence="2 3">
    <name type="scientific">Amphibalanus amphitrite</name>
    <name type="common">Striped barnacle</name>
    <name type="synonym">Balanus amphitrite</name>
    <dbReference type="NCBI Taxonomy" id="1232801"/>
    <lineage>
        <taxon>Eukaryota</taxon>
        <taxon>Metazoa</taxon>
        <taxon>Ecdysozoa</taxon>
        <taxon>Arthropoda</taxon>
        <taxon>Crustacea</taxon>
        <taxon>Multicrustacea</taxon>
        <taxon>Cirripedia</taxon>
        <taxon>Thoracica</taxon>
        <taxon>Thoracicalcarea</taxon>
        <taxon>Balanomorpha</taxon>
        <taxon>Balanoidea</taxon>
        <taxon>Balanidae</taxon>
        <taxon>Amphibalaninae</taxon>
        <taxon>Amphibalanus</taxon>
    </lineage>
</organism>
<keyword evidence="3" id="KW-1185">Reference proteome</keyword>
<comment type="caution">
    <text evidence="2">The sequence shown here is derived from an EMBL/GenBank/DDBJ whole genome shotgun (WGS) entry which is preliminary data.</text>
</comment>
<dbReference type="Gene3D" id="1.10.510.10">
    <property type="entry name" value="Transferase(Phosphotransferase) domain 1"/>
    <property type="match status" value="1"/>
</dbReference>
<dbReference type="GO" id="GO:0004674">
    <property type="term" value="F:protein serine/threonine kinase activity"/>
    <property type="evidence" value="ECO:0007669"/>
    <property type="project" value="InterPro"/>
</dbReference>
<proteinExistence type="predicted"/>
<gene>
    <name evidence="2" type="primary">ERN1</name>
    <name evidence="2" type="ORF">FJT64_010067</name>
</gene>
<dbReference type="EMBL" id="VIIS01001849">
    <property type="protein sequence ID" value="KAF0291880.1"/>
    <property type="molecule type" value="Genomic_DNA"/>
</dbReference>
<keyword evidence="2" id="KW-0808">Transferase</keyword>
<dbReference type="SUPFAM" id="SSF56112">
    <property type="entry name" value="Protein kinase-like (PK-like)"/>
    <property type="match status" value="1"/>
</dbReference>
<evidence type="ECO:0000259" key="1">
    <source>
        <dbReference type="PROSITE" id="PS50011"/>
    </source>
</evidence>
<sequence>MCKTTVHRDIKPSNILLVKNKKGDIVAKIADFGKSKELAVSRPKMTTNVGTPKWMAPEVKISGGQQGTEESVDVFLLGSVFYFILSGGKQPFAATDLSSREARLDGQVYPMRAGGSSIGAHP</sequence>
<dbReference type="InterPro" id="IPR045133">
    <property type="entry name" value="IRE1/2-like"/>
</dbReference>
<dbReference type="Proteomes" id="UP000440578">
    <property type="component" value="Unassembled WGS sequence"/>
</dbReference>
<dbReference type="Pfam" id="PF00069">
    <property type="entry name" value="Pkinase"/>
    <property type="match status" value="1"/>
</dbReference>
<dbReference type="InterPro" id="IPR000719">
    <property type="entry name" value="Prot_kinase_dom"/>
</dbReference>
<dbReference type="PANTHER" id="PTHR13954:SF6">
    <property type="entry name" value="NON-SPECIFIC SERINE_THREONINE PROTEIN KINASE"/>
    <property type="match status" value="1"/>
</dbReference>
<dbReference type="InterPro" id="IPR011009">
    <property type="entry name" value="Kinase-like_dom_sf"/>
</dbReference>
<keyword evidence="2" id="KW-0418">Kinase</keyword>
<evidence type="ECO:0000313" key="3">
    <source>
        <dbReference type="Proteomes" id="UP000440578"/>
    </source>
</evidence>
<dbReference type="OrthoDB" id="6334171at2759"/>
<evidence type="ECO:0000313" key="2">
    <source>
        <dbReference type="EMBL" id="KAF0291880.1"/>
    </source>
</evidence>
<feature type="domain" description="Protein kinase" evidence="1">
    <location>
        <begin position="1"/>
        <end position="122"/>
    </location>
</feature>
<dbReference type="GO" id="GO:0004521">
    <property type="term" value="F:RNA endonuclease activity"/>
    <property type="evidence" value="ECO:0007669"/>
    <property type="project" value="InterPro"/>
</dbReference>
<dbReference type="PROSITE" id="PS50011">
    <property type="entry name" value="PROTEIN_KINASE_DOM"/>
    <property type="match status" value="1"/>
</dbReference>
<dbReference type="GO" id="GO:1990604">
    <property type="term" value="C:IRE1-TRAF2-ASK1 complex"/>
    <property type="evidence" value="ECO:0007669"/>
    <property type="project" value="TreeGrafter"/>
</dbReference>